<reference evidence="1 2" key="1">
    <citation type="submission" date="2016-10" db="EMBL/GenBank/DDBJ databases">
        <authorList>
            <person name="de Groot N.N."/>
        </authorList>
    </citation>
    <scope>NUCLEOTIDE SEQUENCE [LARGE SCALE GENOMIC DNA]</scope>
    <source>
        <strain evidence="1 2">CGMCC 1.5070</strain>
    </source>
</reference>
<organism evidence="1 2">
    <name type="scientific">Hydrogenoanaerobacterium saccharovorans</name>
    <dbReference type="NCBI Taxonomy" id="474960"/>
    <lineage>
        <taxon>Bacteria</taxon>
        <taxon>Bacillati</taxon>
        <taxon>Bacillota</taxon>
        <taxon>Clostridia</taxon>
        <taxon>Eubacteriales</taxon>
        <taxon>Oscillospiraceae</taxon>
        <taxon>Hydrogenoanaerobacterium</taxon>
    </lineage>
</organism>
<dbReference type="Gene3D" id="3.20.20.210">
    <property type="match status" value="1"/>
</dbReference>
<dbReference type="STRING" id="474960.SAMN05216180_2555"/>
<keyword evidence="2" id="KW-1185">Reference proteome</keyword>
<dbReference type="AlphaFoldDB" id="A0A1H8DDJ2"/>
<proteinExistence type="predicted"/>
<evidence type="ECO:0000313" key="1">
    <source>
        <dbReference type="EMBL" id="SEN05352.1"/>
    </source>
</evidence>
<dbReference type="RefSeq" id="WP_092755788.1">
    <property type="nucleotide sequence ID" value="NZ_FOCG01000003.1"/>
</dbReference>
<sequence length="411" mass="47378">MNAKEKERLRTLAKKQLELANSPINLARVEDWKRHNAGKRGRPIVHVEIDTFEQEVILPVLECQDATARQLETDLLRNFINFELFDDDWVVAPYFGVQWKTDFHLFGYNITRTTATDVNGHTLGHHFNHVLADLEDDFEKLGKSTWSVDYEATESYRSAAEDAFGDILPVRMVMSSPEAVPTQKVVHLMGMENMFFNMTDYPDLFSQMMQRIADDYIAYHHFLQDNGLLCSTTSFELLKQGSKCFTDCLPEKPHPSLNEIWGFMDSQETVSISPQMYEDLIFPCYRQIAAEFGLLSYGCCEPVSAVWQFVKTLPNLRKVSVSPWCDQKMMGSELKNTNIIFHRKPSPNFLGVDEVLDEAAVRAHIQETLDAAAGCVVEFTQRDVYTVHNNPTKVRRYVEIIREQCEKYYQP</sequence>
<accession>A0A1H8DDJ2</accession>
<gene>
    <name evidence="1" type="ORF">SAMN05216180_2555</name>
</gene>
<evidence type="ECO:0000313" key="2">
    <source>
        <dbReference type="Proteomes" id="UP000199158"/>
    </source>
</evidence>
<name>A0A1H8DDJ2_9FIRM</name>
<dbReference type="OrthoDB" id="2037342at2"/>
<dbReference type="Proteomes" id="UP000199158">
    <property type="component" value="Unassembled WGS sequence"/>
</dbReference>
<protein>
    <recommendedName>
        <fullName evidence="3">Uroporphyrinogen decarboxylase (URO-D)</fullName>
    </recommendedName>
</protein>
<evidence type="ECO:0008006" key="3">
    <source>
        <dbReference type="Google" id="ProtNLM"/>
    </source>
</evidence>
<dbReference type="EMBL" id="FOCG01000003">
    <property type="protein sequence ID" value="SEN05352.1"/>
    <property type="molecule type" value="Genomic_DNA"/>
</dbReference>
<dbReference type="InterPro" id="IPR038071">
    <property type="entry name" value="UROD/MetE-like_sf"/>
</dbReference>